<sequence length="325" mass="36435">MTSSRETCSEAGVIDSDAWDAIFDCERASNSSFCYPLEGARFCVPARSRLRVFWQTDYYERGSDIALTHDLNATLNYTTNEGMERLDLNDIWSQIYDKPTNESKTERSFRIHMLEKVVESTPVITHPGPRITLVNTALPSMTIYPGYRPTYSSTSRNSDEDDKRGLNVPATVFGVVFSCILFLLLIKWCCCGSGAGRSVADKRASRSDTEAQSQYHHRPPSQPSRTPGDDAEAIARRVYAEGLANTRAGAQLPPRDEVERRAYERLWGPWTGEPQRPTVVAAAASQQQVEVEEARTERPPVHREVTDDGQEAPPPYSEPPPRYSP</sequence>
<feature type="region of interest" description="Disordered" evidence="1">
    <location>
        <begin position="269"/>
        <end position="325"/>
    </location>
</feature>
<organism evidence="3 4">
    <name type="scientific">Corynespora cassiicola Philippines</name>
    <dbReference type="NCBI Taxonomy" id="1448308"/>
    <lineage>
        <taxon>Eukaryota</taxon>
        <taxon>Fungi</taxon>
        <taxon>Dikarya</taxon>
        <taxon>Ascomycota</taxon>
        <taxon>Pezizomycotina</taxon>
        <taxon>Dothideomycetes</taxon>
        <taxon>Pleosporomycetidae</taxon>
        <taxon>Pleosporales</taxon>
        <taxon>Corynesporascaceae</taxon>
        <taxon>Corynespora</taxon>
    </lineage>
</organism>
<feature type="compositionally biased region" description="Basic and acidic residues" evidence="1">
    <location>
        <begin position="292"/>
        <end position="306"/>
    </location>
</feature>
<feature type="compositionally biased region" description="Basic and acidic residues" evidence="1">
    <location>
        <begin position="199"/>
        <end position="209"/>
    </location>
</feature>
<feature type="compositionally biased region" description="Low complexity" evidence="1">
    <location>
        <begin position="279"/>
        <end position="289"/>
    </location>
</feature>
<reference evidence="3 4" key="1">
    <citation type="journal article" date="2018" name="Front. Microbiol.">
        <title>Genome-Wide Analysis of Corynespora cassiicola Leaf Fall Disease Putative Effectors.</title>
        <authorList>
            <person name="Lopez D."/>
            <person name="Ribeiro S."/>
            <person name="Label P."/>
            <person name="Fumanal B."/>
            <person name="Venisse J.S."/>
            <person name="Kohler A."/>
            <person name="de Oliveira R.R."/>
            <person name="Labutti K."/>
            <person name="Lipzen A."/>
            <person name="Lail K."/>
            <person name="Bauer D."/>
            <person name="Ohm R.A."/>
            <person name="Barry K.W."/>
            <person name="Spatafora J."/>
            <person name="Grigoriev I.V."/>
            <person name="Martin F.M."/>
            <person name="Pujade-Renaud V."/>
        </authorList>
    </citation>
    <scope>NUCLEOTIDE SEQUENCE [LARGE SCALE GENOMIC DNA]</scope>
    <source>
        <strain evidence="3 4">Philippines</strain>
    </source>
</reference>
<name>A0A2T2NRI5_CORCC</name>
<keyword evidence="2" id="KW-0812">Transmembrane</keyword>
<feature type="transmembrane region" description="Helical" evidence="2">
    <location>
        <begin position="166"/>
        <end position="188"/>
    </location>
</feature>
<keyword evidence="2" id="KW-1133">Transmembrane helix</keyword>
<dbReference type="EMBL" id="KZ678134">
    <property type="protein sequence ID" value="PSN68055.1"/>
    <property type="molecule type" value="Genomic_DNA"/>
</dbReference>
<keyword evidence="4" id="KW-1185">Reference proteome</keyword>
<evidence type="ECO:0000313" key="4">
    <source>
        <dbReference type="Proteomes" id="UP000240883"/>
    </source>
</evidence>
<evidence type="ECO:0000313" key="3">
    <source>
        <dbReference type="EMBL" id="PSN68055.1"/>
    </source>
</evidence>
<feature type="compositionally biased region" description="Pro residues" evidence="1">
    <location>
        <begin position="312"/>
        <end position="325"/>
    </location>
</feature>
<evidence type="ECO:0000256" key="2">
    <source>
        <dbReference type="SAM" id="Phobius"/>
    </source>
</evidence>
<evidence type="ECO:0000256" key="1">
    <source>
        <dbReference type="SAM" id="MobiDB-lite"/>
    </source>
</evidence>
<feature type="region of interest" description="Disordered" evidence="1">
    <location>
        <begin position="197"/>
        <end position="229"/>
    </location>
</feature>
<proteinExistence type="predicted"/>
<protein>
    <submittedName>
        <fullName evidence="3">Uncharacterized protein</fullName>
    </submittedName>
</protein>
<keyword evidence="2" id="KW-0472">Membrane</keyword>
<gene>
    <name evidence="3" type="ORF">BS50DRAFT_676011</name>
</gene>
<dbReference type="Proteomes" id="UP000240883">
    <property type="component" value="Unassembled WGS sequence"/>
</dbReference>
<accession>A0A2T2NRI5</accession>
<dbReference type="AlphaFoldDB" id="A0A2T2NRI5"/>
<dbReference type="OrthoDB" id="3794713at2759"/>